<organism evidence="1 2">
    <name type="scientific">Burkholderia pseudomallei (strain 1710b)</name>
    <dbReference type="NCBI Taxonomy" id="320372"/>
    <lineage>
        <taxon>Bacteria</taxon>
        <taxon>Pseudomonadati</taxon>
        <taxon>Pseudomonadota</taxon>
        <taxon>Betaproteobacteria</taxon>
        <taxon>Burkholderiales</taxon>
        <taxon>Burkholderiaceae</taxon>
        <taxon>Burkholderia</taxon>
        <taxon>pseudomallei group</taxon>
    </lineage>
</organism>
<dbReference type="Proteomes" id="UP000002700">
    <property type="component" value="Chromosome I"/>
</dbReference>
<gene>
    <name evidence="1" type="ordered locus">BURPS1710b_2191</name>
</gene>
<dbReference type="EnsemblBacteria" id="ABA49605">
    <property type="protein sequence ID" value="ABA49605"/>
    <property type="gene ID" value="BURPS1710b_2191"/>
</dbReference>
<dbReference type="HOGENOM" id="CLU_3395519_0_0_4"/>
<evidence type="ECO:0000313" key="1">
    <source>
        <dbReference type="EMBL" id="ABA49605.1"/>
    </source>
</evidence>
<protein>
    <submittedName>
        <fullName evidence="1">Uncharacterized protein</fullName>
    </submittedName>
</protein>
<evidence type="ECO:0000313" key="2">
    <source>
        <dbReference type="Proteomes" id="UP000002700"/>
    </source>
</evidence>
<dbReference type="EMBL" id="CP000124">
    <property type="protein sequence ID" value="ABA49605.1"/>
    <property type="molecule type" value="Genomic_DNA"/>
</dbReference>
<reference evidence="1 2" key="1">
    <citation type="submission" date="2005-09" db="EMBL/GenBank/DDBJ databases">
        <authorList>
            <person name="Woods D.E."/>
            <person name="Nierman W.C."/>
        </authorList>
    </citation>
    <scope>NUCLEOTIDE SEQUENCE [LARGE SCALE GENOMIC DNA]</scope>
    <source>
        <strain evidence="1 2">1710b</strain>
    </source>
</reference>
<proteinExistence type="predicted"/>
<dbReference type="AlphaFoldDB" id="Q3JS67"/>
<sequence length="31" mass="3393">MTSTFTLIGEGGQYQFRLSEQIGMLPSSGKK</sequence>
<name>Q3JS67_BURP1</name>
<accession>Q3JS67</accession>
<dbReference type="KEGG" id="bpm:BURPS1710b_2191"/>